<comment type="pathway">
    <text evidence="8">Carbohydrate degradation; glycolysis; pyruvate from D-glyceraldehyde 3-phosphate: step 2/5.</text>
</comment>
<organism evidence="10 11">
    <name type="scientific">Aequorivita echinoideorum</name>
    <dbReference type="NCBI Taxonomy" id="1549647"/>
    <lineage>
        <taxon>Bacteria</taxon>
        <taxon>Pseudomonadati</taxon>
        <taxon>Bacteroidota</taxon>
        <taxon>Flavobacteriia</taxon>
        <taxon>Flavobacteriales</taxon>
        <taxon>Flavobacteriaceae</taxon>
        <taxon>Aequorivita</taxon>
    </lineage>
</organism>
<keyword evidence="8" id="KW-0963">Cytoplasm</keyword>
<keyword evidence="5 8" id="KW-0547">Nucleotide-binding</keyword>
<dbReference type="PIRSF" id="PIRSF000724">
    <property type="entry name" value="Pgk"/>
    <property type="match status" value="1"/>
</dbReference>
<comment type="subcellular location">
    <subcellularLocation>
        <location evidence="8">Cytoplasm</location>
    </subcellularLocation>
</comment>
<keyword evidence="7 8" id="KW-0067">ATP-binding</keyword>
<dbReference type="PANTHER" id="PTHR11406">
    <property type="entry name" value="PHOSPHOGLYCERATE KINASE"/>
    <property type="match status" value="1"/>
</dbReference>
<feature type="binding site" evidence="8">
    <location>
        <position position="35"/>
    </location>
    <ligand>
        <name>substrate</name>
    </ligand>
</feature>
<dbReference type="CDD" id="cd00318">
    <property type="entry name" value="Phosphoglycerate_kinase"/>
    <property type="match status" value="1"/>
</dbReference>
<accession>A0ABS5S1Q7</accession>
<evidence type="ECO:0000256" key="2">
    <source>
        <dbReference type="ARBA" id="ARBA00008982"/>
    </source>
</evidence>
<protein>
    <recommendedName>
        <fullName evidence="3 8">Phosphoglycerate kinase</fullName>
        <ecNumber evidence="3 8">2.7.2.3</ecNumber>
    </recommendedName>
</protein>
<evidence type="ECO:0000256" key="8">
    <source>
        <dbReference type="HAMAP-Rule" id="MF_00145"/>
    </source>
</evidence>
<evidence type="ECO:0000256" key="3">
    <source>
        <dbReference type="ARBA" id="ARBA00013061"/>
    </source>
</evidence>
<comment type="subunit">
    <text evidence="8">Monomer.</text>
</comment>
<dbReference type="InterPro" id="IPR036043">
    <property type="entry name" value="Phosphoglycerate_kinase_sf"/>
</dbReference>
<keyword evidence="8" id="KW-0324">Glycolysis</keyword>
<comment type="similarity">
    <text evidence="2 8 9">Belongs to the phosphoglycerate kinase family.</text>
</comment>
<dbReference type="SUPFAM" id="SSF53748">
    <property type="entry name" value="Phosphoglycerate kinase"/>
    <property type="match status" value="1"/>
</dbReference>
<evidence type="ECO:0000256" key="1">
    <source>
        <dbReference type="ARBA" id="ARBA00000642"/>
    </source>
</evidence>
<dbReference type="GO" id="GO:0016301">
    <property type="term" value="F:kinase activity"/>
    <property type="evidence" value="ECO:0007669"/>
    <property type="project" value="UniProtKB-KW"/>
</dbReference>
<dbReference type="EMBL" id="JAHCTB010000001">
    <property type="protein sequence ID" value="MBT0607144.1"/>
    <property type="molecule type" value="Genomic_DNA"/>
</dbReference>
<keyword evidence="6 8" id="KW-0418">Kinase</keyword>
<feature type="binding site" evidence="8">
    <location>
        <position position="116"/>
    </location>
    <ligand>
        <name>substrate</name>
    </ligand>
</feature>
<feature type="binding site" evidence="8">
    <location>
        <begin position="19"/>
        <end position="21"/>
    </location>
    <ligand>
        <name>substrate</name>
    </ligand>
</feature>
<reference evidence="10 11" key="1">
    <citation type="submission" date="2021-05" db="EMBL/GenBank/DDBJ databases">
        <title>Aequorivita echinoideorum JCM 30378 genome.</title>
        <authorList>
            <person name="Zhang H."/>
            <person name="Li C."/>
        </authorList>
    </citation>
    <scope>NUCLEOTIDE SEQUENCE [LARGE SCALE GENOMIC DNA]</scope>
    <source>
        <strain evidence="10 11">JCM30378</strain>
    </source>
</reference>
<evidence type="ECO:0000256" key="9">
    <source>
        <dbReference type="RuleBase" id="RU000532"/>
    </source>
</evidence>
<dbReference type="EC" id="2.7.2.3" evidence="3 8"/>
<evidence type="ECO:0000256" key="4">
    <source>
        <dbReference type="ARBA" id="ARBA00022679"/>
    </source>
</evidence>
<proteinExistence type="inferred from homology"/>
<dbReference type="InterPro" id="IPR001576">
    <property type="entry name" value="Phosphoglycerate_kinase"/>
</dbReference>
<dbReference type="Proteomes" id="UP001297092">
    <property type="component" value="Unassembled WGS sequence"/>
</dbReference>
<evidence type="ECO:0000256" key="7">
    <source>
        <dbReference type="ARBA" id="ARBA00022840"/>
    </source>
</evidence>
<evidence type="ECO:0000256" key="5">
    <source>
        <dbReference type="ARBA" id="ARBA00022741"/>
    </source>
</evidence>
<feature type="binding site" evidence="8">
    <location>
        <begin position="58"/>
        <end position="61"/>
    </location>
    <ligand>
        <name>substrate</name>
    </ligand>
</feature>
<feature type="binding site" evidence="8">
    <location>
        <position position="149"/>
    </location>
    <ligand>
        <name>substrate</name>
    </ligand>
</feature>
<feature type="binding site" evidence="8">
    <location>
        <position position="292"/>
    </location>
    <ligand>
        <name>ATP</name>
        <dbReference type="ChEBI" id="CHEBI:30616"/>
    </ligand>
</feature>
<dbReference type="HAMAP" id="MF_00145">
    <property type="entry name" value="Phosphoglyc_kinase"/>
    <property type="match status" value="1"/>
</dbReference>
<feature type="binding site" evidence="8">
    <location>
        <position position="201"/>
    </location>
    <ligand>
        <name>ATP</name>
        <dbReference type="ChEBI" id="CHEBI:30616"/>
    </ligand>
</feature>
<gene>
    <name evidence="8" type="primary">pgk</name>
    <name evidence="10" type="ORF">KIV10_03015</name>
</gene>
<evidence type="ECO:0000256" key="6">
    <source>
        <dbReference type="ARBA" id="ARBA00022777"/>
    </source>
</evidence>
<name>A0ABS5S1Q7_9FLAO</name>
<dbReference type="InterPro" id="IPR015824">
    <property type="entry name" value="Phosphoglycerate_kinase_N"/>
</dbReference>
<dbReference type="RefSeq" id="WP_214112003.1">
    <property type="nucleotide sequence ID" value="NZ_JAHCTB010000001.1"/>
</dbReference>
<feature type="binding site" evidence="8">
    <location>
        <position position="323"/>
    </location>
    <ligand>
        <name>ATP</name>
        <dbReference type="ChEBI" id="CHEBI:30616"/>
    </ligand>
</feature>
<evidence type="ECO:0000313" key="11">
    <source>
        <dbReference type="Proteomes" id="UP001297092"/>
    </source>
</evidence>
<keyword evidence="11" id="KW-1185">Reference proteome</keyword>
<dbReference type="PRINTS" id="PR00477">
    <property type="entry name" value="PHGLYCKINASE"/>
</dbReference>
<sequence>MKTINDFNFKDKKALIRVDFNVPLDENLNVTDDTRIRAAKPTILKILEDGGSCILMSHLGRPKSQEAKFSLKHVVKPLSEILGIQVKFVDDCIGPKVDEAAEKLESGEILLLENLRFYDQEIDGDVDFAKKLSKLGDIYVNDAFGTAHRAHASTAIIAELFPENKCSGLLLASEIENVNKVLESNEKPVTAIIGGAKVSSKITIIENILGKIDNLIIGGGMAFTFVKAQGGKIGGSLVEDDKLDLALDILKVAKEKNVKVHLPVDCVIADSFSEMANTKSSAIDDIPDGWMGLDTGPKTNELFSEVIRNSKTILWNGPVGVFEMKKFAEGTKILGKNIVESTKNGAFSLVGGGDSVAAAQQFGITDKVSYVSTGGGAMLEMLEGKVLPGIKALEN</sequence>
<comment type="caution">
    <text evidence="10">The sequence shown here is derived from an EMBL/GenBank/DDBJ whole genome shotgun (WGS) entry which is preliminary data.</text>
</comment>
<dbReference type="Gene3D" id="3.40.50.1260">
    <property type="entry name" value="Phosphoglycerate kinase, N-terminal domain"/>
    <property type="match status" value="2"/>
</dbReference>
<dbReference type="Pfam" id="PF00162">
    <property type="entry name" value="PGK"/>
    <property type="match status" value="1"/>
</dbReference>
<comment type="catalytic activity">
    <reaction evidence="1 8 9">
        <text>(2R)-3-phosphoglycerate + ATP = (2R)-3-phospho-glyceroyl phosphate + ADP</text>
        <dbReference type="Rhea" id="RHEA:14801"/>
        <dbReference type="ChEBI" id="CHEBI:30616"/>
        <dbReference type="ChEBI" id="CHEBI:57604"/>
        <dbReference type="ChEBI" id="CHEBI:58272"/>
        <dbReference type="ChEBI" id="CHEBI:456216"/>
        <dbReference type="EC" id="2.7.2.3"/>
    </reaction>
</comment>
<evidence type="ECO:0000313" key="10">
    <source>
        <dbReference type="EMBL" id="MBT0607144.1"/>
    </source>
</evidence>
<feature type="binding site" evidence="8">
    <location>
        <begin position="352"/>
        <end position="355"/>
    </location>
    <ligand>
        <name>ATP</name>
        <dbReference type="ChEBI" id="CHEBI:30616"/>
    </ligand>
</feature>
<dbReference type="PANTHER" id="PTHR11406:SF23">
    <property type="entry name" value="PHOSPHOGLYCERATE KINASE 1, CHLOROPLASTIC-RELATED"/>
    <property type="match status" value="1"/>
</dbReference>
<keyword evidence="4 8" id="KW-0808">Transferase</keyword>